<sequence length="83" mass="9163">MNKAAQKISDIVGWYGVVAITLAYLLLNFGLFSRENLTYQFLNFSGALGIIMISLFKKAYQPAVLNIIWAAVALIAMLGIAFF</sequence>
<keyword evidence="1" id="KW-0472">Membrane</keyword>
<feature type="transmembrane region" description="Helical" evidence="1">
    <location>
        <begin position="12"/>
        <end position="31"/>
    </location>
</feature>
<keyword evidence="1" id="KW-1133">Transmembrane helix</keyword>
<accession>A0A1F7YSZ8</accession>
<organism evidence="3 4">
    <name type="scientific">Candidatus Woesebacteria bacterium RIFCSPHIGHO2_01_FULL_41_10</name>
    <dbReference type="NCBI Taxonomy" id="1802500"/>
    <lineage>
        <taxon>Bacteria</taxon>
        <taxon>Candidatus Woeseibacteriota</taxon>
    </lineage>
</organism>
<evidence type="ECO:0000256" key="1">
    <source>
        <dbReference type="SAM" id="Phobius"/>
    </source>
</evidence>
<dbReference type="STRING" id="1802500.A2801_03210"/>
<evidence type="ECO:0000259" key="2">
    <source>
        <dbReference type="Pfam" id="PF26604"/>
    </source>
</evidence>
<keyword evidence="1" id="KW-0812">Transmembrane</keyword>
<evidence type="ECO:0000313" key="4">
    <source>
        <dbReference type="Proteomes" id="UP000177263"/>
    </source>
</evidence>
<feature type="transmembrane region" description="Helical" evidence="1">
    <location>
        <begin position="37"/>
        <end position="56"/>
    </location>
</feature>
<dbReference type="Pfam" id="PF26604">
    <property type="entry name" value="CBU_0592"/>
    <property type="match status" value="1"/>
</dbReference>
<comment type="caution">
    <text evidence="3">The sequence shown here is derived from an EMBL/GenBank/DDBJ whole genome shotgun (WGS) entry which is preliminary data.</text>
</comment>
<proteinExistence type="predicted"/>
<evidence type="ECO:0000313" key="3">
    <source>
        <dbReference type="EMBL" id="OGM30354.1"/>
    </source>
</evidence>
<name>A0A1F7YSZ8_9BACT</name>
<dbReference type="Proteomes" id="UP000177263">
    <property type="component" value="Unassembled WGS sequence"/>
</dbReference>
<dbReference type="EMBL" id="MGGM01000001">
    <property type="protein sequence ID" value="OGM30354.1"/>
    <property type="molecule type" value="Genomic_DNA"/>
</dbReference>
<feature type="domain" description="CBU-0592-like" evidence="2">
    <location>
        <begin position="10"/>
        <end position="78"/>
    </location>
</feature>
<dbReference type="NCBIfam" id="NF047864">
    <property type="entry name" value="CBU_0592_membra"/>
    <property type="match status" value="1"/>
</dbReference>
<gene>
    <name evidence="3" type="ORF">A2801_03210</name>
</gene>
<protein>
    <recommendedName>
        <fullName evidence="2">CBU-0592-like domain-containing protein</fullName>
    </recommendedName>
</protein>
<dbReference type="AlphaFoldDB" id="A0A1F7YSZ8"/>
<dbReference type="InterPro" id="IPR058058">
    <property type="entry name" value="CBU_0592-like"/>
</dbReference>
<reference evidence="3 4" key="1">
    <citation type="journal article" date="2016" name="Nat. Commun.">
        <title>Thousands of microbial genomes shed light on interconnected biogeochemical processes in an aquifer system.</title>
        <authorList>
            <person name="Anantharaman K."/>
            <person name="Brown C.T."/>
            <person name="Hug L.A."/>
            <person name="Sharon I."/>
            <person name="Castelle C.J."/>
            <person name="Probst A.J."/>
            <person name="Thomas B.C."/>
            <person name="Singh A."/>
            <person name="Wilkins M.J."/>
            <person name="Karaoz U."/>
            <person name="Brodie E.L."/>
            <person name="Williams K.H."/>
            <person name="Hubbard S.S."/>
            <person name="Banfield J.F."/>
        </authorList>
    </citation>
    <scope>NUCLEOTIDE SEQUENCE [LARGE SCALE GENOMIC DNA]</scope>
</reference>
<feature type="transmembrane region" description="Helical" evidence="1">
    <location>
        <begin position="63"/>
        <end position="82"/>
    </location>
</feature>